<dbReference type="EMBL" id="MFGX01000045">
    <property type="protein sequence ID" value="OGF55933.1"/>
    <property type="molecule type" value="Genomic_DNA"/>
</dbReference>
<dbReference type="Pfam" id="PF00027">
    <property type="entry name" value="cNMP_binding"/>
    <property type="match status" value="1"/>
</dbReference>
<dbReference type="CDD" id="cd00038">
    <property type="entry name" value="CAP_ED"/>
    <property type="match status" value="1"/>
</dbReference>
<dbReference type="PROSITE" id="PS51063">
    <property type="entry name" value="HTH_CRP_2"/>
    <property type="match status" value="1"/>
</dbReference>
<evidence type="ECO:0000313" key="6">
    <source>
        <dbReference type="EMBL" id="OGF55933.1"/>
    </source>
</evidence>
<dbReference type="STRING" id="1817864.A2Z21_00820"/>
<dbReference type="Gene3D" id="1.10.10.10">
    <property type="entry name" value="Winged helix-like DNA-binding domain superfamily/Winged helix DNA-binding domain"/>
    <property type="match status" value="1"/>
</dbReference>
<evidence type="ECO:0000259" key="5">
    <source>
        <dbReference type="PROSITE" id="PS51063"/>
    </source>
</evidence>
<dbReference type="SMART" id="SM00419">
    <property type="entry name" value="HTH_CRP"/>
    <property type="match status" value="1"/>
</dbReference>
<evidence type="ECO:0000259" key="4">
    <source>
        <dbReference type="PROSITE" id="PS50042"/>
    </source>
</evidence>
<proteinExistence type="predicted"/>
<gene>
    <name evidence="6" type="ORF">A2Z21_00820</name>
</gene>
<dbReference type="InterPro" id="IPR036388">
    <property type="entry name" value="WH-like_DNA-bd_sf"/>
</dbReference>
<dbReference type="SUPFAM" id="SSF51206">
    <property type="entry name" value="cAMP-binding domain-like"/>
    <property type="match status" value="1"/>
</dbReference>
<dbReference type="Proteomes" id="UP000179157">
    <property type="component" value="Unassembled WGS sequence"/>
</dbReference>
<comment type="caution">
    <text evidence="6">The sequence shown here is derived from an EMBL/GenBank/DDBJ whole genome shotgun (WGS) entry which is preliminary data.</text>
</comment>
<organism evidence="6 7">
    <name type="scientific">Fraserbacteria sp. (strain RBG_16_55_9)</name>
    <dbReference type="NCBI Taxonomy" id="1817864"/>
    <lineage>
        <taxon>Bacteria</taxon>
        <taxon>Candidatus Fraseribacteriota</taxon>
    </lineage>
</organism>
<keyword evidence="3" id="KW-0804">Transcription</keyword>
<dbReference type="Pfam" id="PF13545">
    <property type="entry name" value="HTH_Crp_2"/>
    <property type="match status" value="1"/>
</dbReference>
<name>A0A1F5UXP7_FRAXR</name>
<dbReference type="InterPro" id="IPR014710">
    <property type="entry name" value="RmlC-like_jellyroll"/>
</dbReference>
<dbReference type="Gene3D" id="2.60.120.10">
    <property type="entry name" value="Jelly Rolls"/>
    <property type="match status" value="1"/>
</dbReference>
<dbReference type="InterPro" id="IPR018490">
    <property type="entry name" value="cNMP-bd_dom_sf"/>
</dbReference>
<feature type="domain" description="Cyclic nucleotide-binding" evidence="4">
    <location>
        <begin position="18"/>
        <end position="144"/>
    </location>
</feature>
<evidence type="ECO:0000256" key="1">
    <source>
        <dbReference type="ARBA" id="ARBA00023015"/>
    </source>
</evidence>
<keyword evidence="2" id="KW-0238">DNA-binding</keyword>
<dbReference type="GO" id="GO:0003677">
    <property type="term" value="F:DNA binding"/>
    <property type="evidence" value="ECO:0007669"/>
    <property type="project" value="UniProtKB-KW"/>
</dbReference>
<evidence type="ECO:0000313" key="7">
    <source>
        <dbReference type="Proteomes" id="UP000179157"/>
    </source>
</evidence>
<dbReference type="GO" id="GO:0006355">
    <property type="term" value="P:regulation of DNA-templated transcription"/>
    <property type="evidence" value="ECO:0007669"/>
    <property type="project" value="InterPro"/>
</dbReference>
<evidence type="ECO:0008006" key="8">
    <source>
        <dbReference type="Google" id="ProtNLM"/>
    </source>
</evidence>
<evidence type="ECO:0000256" key="3">
    <source>
        <dbReference type="ARBA" id="ARBA00023163"/>
    </source>
</evidence>
<dbReference type="SUPFAM" id="SSF46785">
    <property type="entry name" value="Winged helix' DNA-binding domain"/>
    <property type="match status" value="1"/>
</dbReference>
<keyword evidence="1" id="KW-0805">Transcription regulation</keyword>
<dbReference type="AlphaFoldDB" id="A0A1F5UXP7"/>
<reference evidence="6 7" key="1">
    <citation type="journal article" date="2016" name="Nat. Commun.">
        <title>Thousands of microbial genomes shed light on interconnected biogeochemical processes in an aquifer system.</title>
        <authorList>
            <person name="Anantharaman K."/>
            <person name="Brown C.T."/>
            <person name="Hug L.A."/>
            <person name="Sharon I."/>
            <person name="Castelle C.J."/>
            <person name="Probst A.J."/>
            <person name="Thomas B.C."/>
            <person name="Singh A."/>
            <person name="Wilkins M.J."/>
            <person name="Karaoz U."/>
            <person name="Brodie E.L."/>
            <person name="Williams K.H."/>
            <person name="Hubbard S.S."/>
            <person name="Banfield J.F."/>
        </authorList>
    </citation>
    <scope>NUCLEOTIDE SEQUENCE [LARGE SCALE GENOMIC DNA]</scope>
    <source>
        <strain evidence="7">RBG_16_55_9</strain>
    </source>
</reference>
<accession>A0A1F5UXP7</accession>
<dbReference type="InterPro" id="IPR012318">
    <property type="entry name" value="HTH_CRP"/>
</dbReference>
<dbReference type="PROSITE" id="PS50042">
    <property type="entry name" value="CNMP_BINDING_3"/>
    <property type="match status" value="1"/>
</dbReference>
<dbReference type="InterPro" id="IPR036390">
    <property type="entry name" value="WH_DNA-bd_sf"/>
</dbReference>
<sequence>MEIAMKNCMSCERSASCILGRLPETELREISKRVKSLYYVRGQVIWQEGVYRPGCFILCQGRALLTVRKSGEAKRRILKFLQTGDLIPCVNASHNGERIYNDFVVQVEAETPALVYYLPASSFRSFVMRHPSVATKVIERLSVVARELLHEIWISSYCDVRARVARVLMELQGAAQFERQPLLRQVIADLVGVNRKVTNKALYNLMEEKIIAIQDHKIEVLDERRLRELQV</sequence>
<protein>
    <recommendedName>
        <fullName evidence="8">Crp/Fnr family transcriptional regulator</fullName>
    </recommendedName>
</protein>
<dbReference type="InterPro" id="IPR000595">
    <property type="entry name" value="cNMP-bd_dom"/>
</dbReference>
<dbReference type="SMART" id="SM00100">
    <property type="entry name" value="cNMP"/>
    <property type="match status" value="1"/>
</dbReference>
<evidence type="ECO:0000256" key="2">
    <source>
        <dbReference type="ARBA" id="ARBA00023125"/>
    </source>
</evidence>
<feature type="domain" description="HTH crp-type" evidence="5">
    <location>
        <begin position="158"/>
        <end position="224"/>
    </location>
</feature>